<dbReference type="InterPro" id="IPR011697">
    <property type="entry name" value="Peptidase_C26"/>
</dbReference>
<gene>
    <name evidence="1" type="ORF">PPG34_09540</name>
</gene>
<organism evidence="1 2">
    <name type="scientific">Candidatus Nitronereus thalassa</name>
    <dbReference type="NCBI Taxonomy" id="3020898"/>
    <lineage>
        <taxon>Bacteria</taxon>
        <taxon>Pseudomonadati</taxon>
        <taxon>Nitrospirota</taxon>
        <taxon>Nitrospiria</taxon>
        <taxon>Nitrospirales</taxon>
        <taxon>Nitrospiraceae</taxon>
        <taxon>Candidatus Nitronereus</taxon>
    </lineage>
</organism>
<reference evidence="1 2" key="1">
    <citation type="journal article" date="2023" name="ISME J.">
        <title>Cultivation and genomic characterization of novel and ubiquitous marine nitrite-oxidizing bacteria from the Nitrospirales.</title>
        <authorList>
            <person name="Mueller A.J."/>
            <person name="Daebeler A."/>
            <person name="Herbold C.W."/>
            <person name="Kirkegaard R.H."/>
            <person name="Daims H."/>
        </authorList>
    </citation>
    <scope>NUCLEOTIDE SEQUENCE [LARGE SCALE GENOMIC DNA]</scope>
    <source>
        <strain evidence="1 2">EB</strain>
    </source>
</reference>
<dbReference type="InterPro" id="IPR044668">
    <property type="entry name" value="PuuD-like"/>
</dbReference>
<name>A0ABU3K867_9BACT</name>
<dbReference type="InterPro" id="IPR029062">
    <property type="entry name" value="Class_I_gatase-like"/>
</dbReference>
<dbReference type="RefSeq" id="WP_313833027.1">
    <property type="nucleotide sequence ID" value="NZ_JAQOUE010000001.1"/>
</dbReference>
<dbReference type="PANTHER" id="PTHR43235">
    <property type="entry name" value="GLUTAMINE AMIDOTRANSFERASE PB2B2.05-RELATED"/>
    <property type="match status" value="1"/>
</dbReference>
<evidence type="ECO:0000313" key="1">
    <source>
        <dbReference type="EMBL" id="MDT7042596.1"/>
    </source>
</evidence>
<dbReference type="CDD" id="cd01745">
    <property type="entry name" value="GATase1_2"/>
    <property type="match status" value="1"/>
</dbReference>
<accession>A0ABU3K867</accession>
<dbReference type="EMBL" id="JAQOUE010000001">
    <property type="protein sequence ID" value="MDT7042596.1"/>
    <property type="molecule type" value="Genomic_DNA"/>
</dbReference>
<dbReference type="PANTHER" id="PTHR43235:SF1">
    <property type="entry name" value="GLUTAMINE AMIDOTRANSFERASE PB2B2.05-RELATED"/>
    <property type="match status" value="1"/>
</dbReference>
<dbReference type="Pfam" id="PF07722">
    <property type="entry name" value="Peptidase_C26"/>
    <property type="match status" value="1"/>
</dbReference>
<sequence>MKPIIGVTPDFNAGDRQDMGGKEPTYFLRARYTKAIEDAGGIPFILPLMPDRASWRRIVSHVDGLLITGSGSDLAPETYGEKQRYKFNRMSAQRATLEIGVSKLAYQGDVPTLGICGGMQSINVALGGTLFQDINSQLKTSIPHQPSFSATKPAHRVKIQPRSLLHQIAGKSTIQVNSSHHQSVKDVPSCLVTTAVSSDGVIEAIEAPDKRFLVGVQWHPEFLYERYPIQKKLFQALIKAAKNFSRRK</sequence>
<dbReference type="GO" id="GO:0016787">
    <property type="term" value="F:hydrolase activity"/>
    <property type="evidence" value="ECO:0007669"/>
    <property type="project" value="UniProtKB-KW"/>
</dbReference>
<dbReference type="PROSITE" id="PS51273">
    <property type="entry name" value="GATASE_TYPE_1"/>
    <property type="match status" value="1"/>
</dbReference>
<evidence type="ECO:0000313" key="2">
    <source>
        <dbReference type="Proteomes" id="UP001250932"/>
    </source>
</evidence>
<protein>
    <submittedName>
        <fullName evidence="1">Gamma-glutamyl-gamma-aminobutyrate hydrolase family protein</fullName>
    </submittedName>
</protein>
<dbReference type="Gene3D" id="3.40.50.880">
    <property type="match status" value="1"/>
</dbReference>
<proteinExistence type="predicted"/>
<keyword evidence="2" id="KW-1185">Reference proteome</keyword>
<keyword evidence="1" id="KW-0378">Hydrolase</keyword>
<dbReference type="SUPFAM" id="SSF52317">
    <property type="entry name" value="Class I glutamine amidotransferase-like"/>
    <property type="match status" value="1"/>
</dbReference>
<comment type="caution">
    <text evidence="1">The sequence shown here is derived from an EMBL/GenBank/DDBJ whole genome shotgun (WGS) entry which is preliminary data.</text>
</comment>
<dbReference type="Proteomes" id="UP001250932">
    <property type="component" value="Unassembled WGS sequence"/>
</dbReference>